<evidence type="ECO:0000313" key="16">
    <source>
        <dbReference type="Proteomes" id="UP000009235"/>
    </source>
</evidence>
<sequence length="508" mass="55230">MTEHYIAALDQGTTSTRCIVFDRHGRMVSVAQHEHHQHFPQPGWVEHDAAEIWAVTRRIIPEALRKAKISARQIAALGIANQRETTVLWDRTTGTPLHRAIVWQDTRTSGLISDLSSHVDLPDIMHRAGAPLSNYFSGPRLKWLLESDPRLHERVLAGDVLFGTMDSWLVWNLTGGPNGGIHMTDATNASRTMLMNLETLEWDPVLLGVFGIPQSVLPEIRPSLGTVGVTVDPVPGIRVCSVIGDQQAALIGQTALRAGEAKCTFGTGSFLLLNTGADLVRSRRGLISTVAYTVEGEPPVYALEGANPAAGALVDWFRDHIGAIRSSAEIETLASQVKDCGGCYVVPSFSGLLAPHWVTTAQGIVVGLTSYVTREHLARAVLQATAFQTRDLVEAMNSDARDAGTLAQARYLAVDGGMTANNLLMQMVADLTNVPVVRPMMAETVALGAAYSAGLAAGYWADKAVLRRNWKKAAEWRPHMKPDTRDGEVIRWTHAVRLAAEWGRLTAT</sequence>
<evidence type="ECO:0000256" key="11">
    <source>
        <dbReference type="ARBA" id="ARBA00054633"/>
    </source>
</evidence>
<comment type="catalytic activity">
    <reaction evidence="10">
        <text>glycerol + ATP = sn-glycerol 3-phosphate + ADP + H(+)</text>
        <dbReference type="Rhea" id="RHEA:21644"/>
        <dbReference type="ChEBI" id="CHEBI:15378"/>
        <dbReference type="ChEBI" id="CHEBI:17754"/>
        <dbReference type="ChEBI" id="CHEBI:30616"/>
        <dbReference type="ChEBI" id="CHEBI:57597"/>
        <dbReference type="ChEBI" id="CHEBI:456216"/>
        <dbReference type="EC" id="2.7.1.30"/>
    </reaction>
</comment>
<evidence type="ECO:0000256" key="1">
    <source>
        <dbReference type="ARBA" id="ARBA00005190"/>
    </source>
</evidence>
<proteinExistence type="inferred from homology"/>
<dbReference type="OrthoDB" id="9805576at2"/>
<dbReference type="GO" id="GO:0005524">
    <property type="term" value="F:ATP binding"/>
    <property type="evidence" value="ECO:0007669"/>
    <property type="project" value="UniProtKB-KW"/>
</dbReference>
<dbReference type="SUPFAM" id="SSF53067">
    <property type="entry name" value="Actin-like ATPase domain"/>
    <property type="match status" value="2"/>
</dbReference>
<dbReference type="EC" id="2.7.1.30" evidence="3"/>
<comment type="similarity">
    <text evidence="2 12">Belongs to the FGGY kinase family.</text>
</comment>
<evidence type="ECO:0000313" key="15">
    <source>
        <dbReference type="EMBL" id="AEF42792.1"/>
    </source>
</evidence>
<evidence type="ECO:0000256" key="3">
    <source>
        <dbReference type="ARBA" id="ARBA00012099"/>
    </source>
</evidence>
<dbReference type="eggNOG" id="COG0554">
    <property type="taxonomic scope" value="Bacteria"/>
</dbReference>
<dbReference type="NCBIfam" id="TIGR01311">
    <property type="entry name" value="glycerol_kin"/>
    <property type="match status" value="1"/>
</dbReference>
<evidence type="ECO:0000256" key="7">
    <source>
        <dbReference type="ARBA" id="ARBA00022798"/>
    </source>
</evidence>
<evidence type="ECO:0000259" key="14">
    <source>
        <dbReference type="Pfam" id="PF02782"/>
    </source>
</evidence>
<dbReference type="EMBL" id="CP002786">
    <property type="protein sequence ID" value="AEF42792.1"/>
    <property type="molecule type" value="Genomic_DNA"/>
</dbReference>
<comment type="pathway">
    <text evidence="1">Polyol metabolism; glycerol degradation via glycerol kinase pathway; sn-glycerol 3-phosphate from glycerol: step 1/1.</text>
</comment>
<dbReference type="HOGENOM" id="CLU_009281_2_3_11"/>
<dbReference type="PANTHER" id="PTHR10196">
    <property type="entry name" value="SUGAR KINASE"/>
    <property type="match status" value="1"/>
</dbReference>
<dbReference type="GO" id="GO:0019563">
    <property type="term" value="P:glycerol catabolic process"/>
    <property type="evidence" value="ECO:0007669"/>
    <property type="project" value="TreeGrafter"/>
</dbReference>
<keyword evidence="6 12" id="KW-0418">Kinase</keyword>
<dbReference type="FunFam" id="3.30.420.40:FF:000008">
    <property type="entry name" value="Glycerol kinase"/>
    <property type="match status" value="1"/>
</dbReference>
<reference evidence="15 16" key="1">
    <citation type="journal article" date="2011" name="J. Bacteriol.">
        <title>Complete genome sequence of Amycolicicoccus subflavus DQS3-9A1T, an actinomycete isolated from crude oil-polluted soil.</title>
        <authorList>
            <person name="Cai M."/>
            <person name="Chen W.M."/>
            <person name="Nie Y."/>
            <person name="Chi C.Q."/>
            <person name="Wang Y.N."/>
            <person name="Tang Y.Q."/>
            <person name="Li G.Y."/>
            <person name="Wu X.L."/>
        </authorList>
    </citation>
    <scope>NUCLEOTIDE SEQUENCE [LARGE SCALE GENOMIC DNA]</scope>
    <source>
        <strain evidence="16">DSM 45089 / DQS3-9A1</strain>
    </source>
</reference>
<dbReference type="AlphaFoldDB" id="F6EM11"/>
<feature type="domain" description="Carbohydrate kinase FGGY N-terminal" evidence="13">
    <location>
        <begin position="5"/>
        <end position="252"/>
    </location>
</feature>
<name>F6EM11_HOYSD</name>
<evidence type="ECO:0000256" key="12">
    <source>
        <dbReference type="RuleBase" id="RU003733"/>
    </source>
</evidence>
<accession>F6EM11</accession>
<dbReference type="InterPro" id="IPR043129">
    <property type="entry name" value="ATPase_NBD"/>
</dbReference>
<evidence type="ECO:0000256" key="10">
    <source>
        <dbReference type="ARBA" id="ARBA00052101"/>
    </source>
</evidence>
<feature type="domain" description="Carbohydrate kinase FGGY C-terminal" evidence="14">
    <location>
        <begin position="261"/>
        <end position="457"/>
    </location>
</feature>
<dbReference type="KEGG" id="asd:AS9A_4359"/>
<evidence type="ECO:0000256" key="8">
    <source>
        <dbReference type="ARBA" id="ARBA00022840"/>
    </source>
</evidence>
<keyword evidence="5" id="KW-0547">Nucleotide-binding</keyword>
<dbReference type="GO" id="GO:0004370">
    <property type="term" value="F:glycerol kinase activity"/>
    <property type="evidence" value="ECO:0007669"/>
    <property type="project" value="UniProtKB-EC"/>
</dbReference>
<evidence type="ECO:0000256" key="4">
    <source>
        <dbReference type="ARBA" id="ARBA00022679"/>
    </source>
</evidence>
<keyword evidence="16" id="KW-1185">Reference proteome</keyword>
<dbReference type="Gene3D" id="3.30.420.40">
    <property type="match status" value="2"/>
</dbReference>
<dbReference type="CDD" id="cd07769">
    <property type="entry name" value="ASKHA_NBD_FGGY_GK"/>
    <property type="match status" value="1"/>
</dbReference>
<dbReference type="FunFam" id="3.30.420.40:FF:000007">
    <property type="entry name" value="Glycerol kinase"/>
    <property type="match status" value="1"/>
</dbReference>
<dbReference type="InterPro" id="IPR018485">
    <property type="entry name" value="FGGY_C"/>
</dbReference>
<evidence type="ECO:0000256" key="2">
    <source>
        <dbReference type="ARBA" id="ARBA00009156"/>
    </source>
</evidence>
<dbReference type="STRING" id="443218.AS9A_4359"/>
<dbReference type="PROSITE" id="PS00445">
    <property type="entry name" value="FGGY_KINASES_2"/>
    <property type="match status" value="1"/>
</dbReference>
<keyword evidence="4 12" id="KW-0808">Transferase</keyword>
<protein>
    <recommendedName>
        <fullName evidence="3">glycerol kinase</fullName>
        <ecNumber evidence="3">2.7.1.30</ecNumber>
    </recommendedName>
    <alternativeName>
        <fullName evidence="9">ATP:glycerol 3-phosphotransferase</fullName>
    </alternativeName>
</protein>
<dbReference type="Proteomes" id="UP000009235">
    <property type="component" value="Chromosome"/>
</dbReference>
<dbReference type="PANTHER" id="PTHR10196:SF69">
    <property type="entry name" value="GLYCEROL KINASE"/>
    <property type="match status" value="1"/>
</dbReference>
<keyword evidence="8" id="KW-0067">ATP-binding</keyword>
<keyword evidence="7" id="KW-0319">Glycerol metabolism</keyword>
<evidence type="ECO:0000256" key="5">
    <source>
        <dbReference type="ARBA" id="ARBA00022741"/>
    </source>
</evidence>
<dbReference type="InterPro" id="IPR018483">
    <property type="entry name" value="Carb_kinase_FGGY_CS"/>
</dbReference>
<dbReference type="GO" id="GO:0005829">
    <property type="term" value="C:cytosol"/>
    <property type="evidence" value="ECO:0007669"/>
    <property type="project" value="UniProtKB-ARBA"/>
</dbReference>
<gene>
    <name evidence="15" type="ordered locus">AS9A_4359</name>
</gene>
<evidence type="ECO:0000256" key="9">
    <source>
        <dbReference type="ARBA" id="ARBA00043149"/>
    </source>
</evidence>
<dbReference type="Pfam" id="PF02782">
    <property type="entry name" value="FGGY_C"/>
    <property type="match status" value="1"/>
</dbReference>
<dbReference type="RefSeq" id="WP_013809140.1">
    <property type="nucleotide sequence ID" value="NC_015564.1"/>
</dbReference>
<dbReference type="PIRSF" id="PIRSF000538">
    <property type="entry name" value="GlpK"/>
    <property type="match status" value="1"/>
</dbReference>
<dbReference type="InterPro" id="IPR018484">
    <property type="entry name" value="FGGY_N"/>
</dbReference>
<dbReference type="InterPro" id="IPR005999">
    <property type="entry name" value="Glycerol_kin"/>
</dbReference>
<dbReference type="GO" id="GO:0006072">
    <property type="term" value="P:glycerol-3-phosphate metabolic process"/>
    <property type="evidence" value="ECO:0007669"/>
    <property type="project" value="InterPro"/>
</dbReference>
<dbReference type="Pfam" id="PF00370">
    <property type="entry name" value="FGGY_N"/>
    <property type="match status" value="1"/>
</dbReference>
<organism evidence="15 16">
    <name type="scientific">Hoyosella subflava (strain DSM 45089 / JCM 17490 / NBRC 109087 / DQS3-9A1)</name>
    <name type="common">Amycolicicoccus subflavus</name>
    <dbReference type="NCBI Taxonomy" id="443218"/>
    <lineage>
        <taxon>Bacteria</taxon>
        <taxon>Bacillati</taxon>
        <taxon>Actinomycetota</taxon>
        <taxon>Actinomycetes</taxon>
        <taxon>Mycobacteriales</taxon>
        <taxon>Hoyosellaceae</taxon>
        <taxon>Hoyosella</taxon>
    </lineage>
</organism>
<evidence type="ECO:0000259" key="13">
    <source>
        <dbReference type="Pfam" id="PF00370"/>
    </source>
</evidence>
<comment type="function">
    <text evidence="11">Key enzyme in the regulation of glycerol uptake and metabolism. Catalyzes the phosphorylation of glycerol to yield sn-glycerol 3-phosphate.</text>
</comment>
<dbReference type="NCBIfam" id="NF000756">
    <property type="entry name" value="PRK00047.1"/>
    <property type="match status" value="1"/>
</dbReference>
<dbReference type="InterPro" id="IPR000577">
    <property type="entry name" value="Carb_kinase_FGGY"/>
</dbReference>
<evidence type="ECO:0000256" key="6">
    <source>
        <dbReference type="ARBA" id="ARBA00022777"/>
    </source>
</evidence>